<evidence type="ECO:0000256" key="4">
    <source>
        <dbReference type="ARBA" id="ARBA00023136"/>
    </source>
</evidence>
<keyword evidence="3 6" id="KW-1133">Transmembrane helix</keyword>
<dbReference type="RefSeq" id="XP_020906933.1">
    <property type="nucleotide sequence ID" value="XM_021051274.2"/>
</dbReference>
<evidence type="ECO:0000256" key="3">
    <source>
        <dbReference type="ARBA" id="ARBA00022989"/>
    </source>
</evidence>
<feature type="transmembrane region" description="Helical" evidence="6">
    <location>
        <begin position="181"/>
        <end position="205"/>
    </location>
</feature>
<dbReference type="Pfam" id="PF03798">
    <property type="entry name" value="TRAM_LAG1_CLN8"/>
    <property type="match status" value="1"/>
</dbReference>
<sequence>MEDVQSTMVPKYTARFFIASSCLSFMFFTILTCFISPIISRIFISYGRLSKSKQCDWETRIASNLHAVIVSGISIYCLLFDHETNANPIWNDSFLPRLGVAITLGYIISDFFVIVINYNLIGDDAMLIHHVMAIIAYVFVVGIGLLPFFANFRQLAECSTVFVNQRWYFSVIGEPHSSRSFLINAWSMVISFFLCRIAVIPYYYYKCFIVWDTPGRRLLGVIPQTLWIFTSTVLDVLNVFWMTKMIRGGIKILKAQSKKQ</sequence>
<evidence type="ECO:0000256" key="5">
    <source>
        <dbReference type="PROSITE-ProRule" id="PRU00205"/>
    </source>
</evidence>
<dbReference type="EnsemblMetazoa" id="XM_021051274.2">
    <property type="protein sequence ID" value="XP_020906933.1"/>
    <property type="gene ID" value="LOC110245026"/>
</dbReference>
<evidence type="ECO:0000256" key="1">
    <source>
        <dbReference type="ARBA" id="ARBA00004141"/>
    </source>
</evidence>
<evidence type="ECO:0000256" key="6">
    <source>
        <dbReference type="SAM" id="Phobius"/>
    </source>
</evidence>
<dbReference type="SMART" id="SM00724">
    <property type="entry name" value="TLC"/>
    <property type="match status" value="1"/>
</dbReference>
<dbReference type="PANTHER" id="PTHR13439:SF0">
    <property type="entry name" value="TOPOISOMERASE I DAMAGE AFFECTED PROTEIN 4"/>
    <property type="match status" value="1"/>
</dbReference>
<dbReference type="InterPro" id="IPR006634">
    <property type="entry name" value="TLC-dom"/>
</dbReference>
<dbReference type="OMA" id="MPVYYSH"/>
<organism evidence="8 9">
    <name type="scientific">Exaiptasia diaphana</name>
    <name type="common">Tropical sea anemone</name>
    <name type="synonym">Aiptasia pulchella</name>
    <dbReference type="NCBI Taxonomy" id="2652724"/>
    <lineage>
        <taxon>Eukaryota</taxon>
        <taxon>Metazoa</taxon>
        <taxon>Cnidaria</taxon>
        <taxon>Anthozoa</taxon>
        <taxon>Hexacorallia</taxon>
        <taxon>Actiniaria</taxon>
        <taxon>Aiptasiidae</taxon>
        <taxon>Exaiptasia</taxon>
    </lineage>
</organism>
<comment type="subcellular location">
    <subcellularLocation>
        <location evidence="1">Membrane</location>
        <topology evidence="1">Multi-pass membrane protein</topology>
    </subcellularLocation>
</comment>
<evidence type="ECO:0000313" key="8">
    <source>
        <dbReference type="EnsemblMetazoa" id="XP_020906933.1"/>
    </source>
</evidence>
<accession>A0A913XNN5</accession>
<dbReference type="PROSITE" id="PS50922">
    <property type="entry name" value="TLC"/>
    <property type="match status" value="1"/>
</dbReference>
<keyword evidence="9" id="KW-1185">Reference proteome</keyword>
<dbReference type="PANTHER" id="PTHR13439">
    <property type="entry name" value="CT120 PROTEIN"/>
    <property type="match status" value="1"/>
</dbReference>
<feature type="domain" description="TLC" evidence="7">
    <location>
        <begin position="52"/>
        <end position="254"/>
    </location>
</feature>
<keyword evidence="2 5" id="KW-0812">Transmembrane</keyword>
<dbReference type="InterPro" id="IPR050846">
    <property type="entry name" value="TLCD"/>
</dbReference>
<dbReference type="OrthoDB" id="10266980at2759"/>
<keyword evidence="4 5" id="KW-0472">Membrane</keyword>
<feature type="transmembrane region" description="Helical" evidence="6">
    <location>
        <begin position="98"/>
        <end position="121"/>
    </location>
</feature>
<protein>
    <recommendedName>
        <fullName evidence="7">TLC domain-containing protein</fullName>
    </recommendedName>
</protein>
<dbReference type="AlphaFoldDB" id="A0A913XNN5"/>
<dbReference type="GO" id="GO:0005783">
    <property type="term" value="C:endoplasmic reticulum"/>
    <property type="evidence" value="ECO:0007669"/>
    <property type="project" value="TreeGrafter"/>
</dbReference>
<proteinExistence type="predicted"/>
<dbReference type="Proteomes" id="UP000887567">
    <property type="component" value="Unplaced"/>
</dbReference>
<dbReference type="GeneID" id="110245026"/>
<name>A0A913XNN5_EXADI</name>
<reference evidence="8" key="1">
    <citation type="submission" date="2022-11" db="UniProtKB">
        <authorList>
            <consortium name="EnsemblMetazoa"/>
        </authorList>
    </citation>
    <scope>IDENTIFICATION</scope>
</reference>
<feature type="transmembrane region" description="Helical" evidence="6">
    <location>
        <begin position="16"/>
        <end position="44"/>
    </location>
</feature>
<dbReference type="GO" id="GO:0055088">
    <property type="term" value="P:lipid homeostasis"/>
    <property type="evidence" value="ECO:0007669"/>
    <property type="project" value="TreeGrafter"/>
</dbReference>
<dbReference type="GO" id="GO:0016020">
    <property type="term" value="C:membrane"/>
    <property type="evidence" value="ECO:0007669"/>
    <property type="project" value="UniProtKB-SubCell"/>
</dbReference>
<feature type="transmembrane region" description="Helical" evidence="6">
    <location>
        <begin position="127"/>
        <end position="149"/>
    </location>
</feature>
<feature type="transmembrane region" description="Helical" evidence="6">
    <location>
        <begin position="225"/>
        <end position="243"/>
    </location>
</feature>
<evidence type="ECO:0000256" key="2">
    <source>
        <dbReference type="ARBA" id="ARBA00022692"/>
    </source>
</evidence>
<evidence type="ECO:0000313" key="9">
    <source>
        <dbReference type="Proteomes" id="UP000887567"/>
    </source>
</evidence>
<evidence type="ECO:0000259" key="7">
    <source>
        <dbReference type="PROSITE" id="PS50922"/>
    </source>
</evidence>
<dbReference type="KEGG" id="epa:110245026"/>